<keyword evidence="1" id="KW-1133">Transmembrane helix</keyword>
<keyword evidence="1" id="KW-0812">Transmembrane</keyword>
<sequence length="154" mass="17293">MRTIIIIISCKKPCTYRTVVVAATVSSADDLGRLSIAIFHTTTRIKLYDCGVPEHLSAAHLYYVNRVENFVYKTSLQTLDTTRDIPTFWTAFLFYIPVIALYLYQCNLGSFETACTPTVDVLTIVGHILESGFRSWSGCDRVVRTVDGTLVDLK</sequence>
<name>G7YTN7_CLOSI</name>
<evidence type="ECO:0000313" key="2">
    <source>
        <dbReference type="EMBL" id="GAA56317.1"/>
    </source>
</evidence>
<dbReference type="AlphaFoldDB" id="G7YTN7"/>
<reference evidence="2" key="1">
    <citation type="journal article" date="2011" name="Genome Biol.">
        <title>The draft genome of the carcinogenic human liver fluke Clonorchis sinensis.</title>
        <authorList>
            <person name="Wang X."/>
            <person name="Chen W."/>
            <person name="Huang Y."/>
            <person name="Sun J."/>
            <person name="Men J."/>
            <person name="Liu H."/>
            <person name="Luo F."/>
            <person name="Guo L."/>
            <person name="Lv X."/>
            <person name="Deng C."/>
            <person name="Zhou C."/>
            <person name="Fan Y."/>
            <person name="Li X."/>
            <person name="Huang L."/>
            <person name="Hu Y."/>
            <person name="Liang C."/>
            <person name="Hu X."/>
            <person name="Xu J."/>
            <person name="Yu X."/>
        </authorList>
    </citation>
    <scope>NUCLEOTIDE SEQUENCE [LARGE SCALE GENOMIC DNA]</scope>
    <source>
        <strain evidence="2">Henan</strain>
    </source>
</reference>
<evidence type="ECO:0000313" key="3">
    <source>
        <dbReference type="Proteomes" id="UP000008909"/>
    </source>
</evidence>
<organism evidence="2 3">
    <name type="scientific">Clonorchis sinensis</name>
    <name type="common">Chinese liver fluke</name>
    <dbReference type="NCBI Taxonomy" id="79923"/>
    <lineage>
        <taxon>Eukaryota</taxon>
        <taxon>Metazoa</taxon>
        <taxon>Spiralia</taxon>
        <taxon>Lophotrochozoa</taxon>
        <taxon>Platyhelminthes</taxon>
        <taxon>Trematoda</taxon>
        <taxon>Digenea</taxon>
        <taxon>Opisthorchiida</taxon>
        <taxon>Opisthorchiata</taxon>
        <taxon>Opisthorchiidae</taxon>
        <taxon>Clonorchis</taxon>
    </lineage>
</organism>
<proteinExistence type="predicted"/>
<protein>
    <submittedName>
        <fullName evidence="2">Uncharacterized protein</fullName>
    </submittedName>
</protein>
<gene>
    <name evidence="2" type="ORF">CLF_110565</name>
</gene>
<dbReference type="Proteomes" id="UP000008909">
    <property type="component" value="Unassembled WGS sequence"/>
</dbReference>
<keyword evidence="3" id="KW-1185">Reference proteome</keyword>
<dbReference type="EMBL" id="DF144216">
    <property type="protein sequence ID" value="GAA56317.1"/>
    <property type="molecule type" value="Genomic_DNA"/>
</dbReference>
<reference key="2">
    <citation type="submission" date="2011-10" db="EMBL/GenBank/DDBJ databases">
        <title>The genome and transcriptome sequence of Clonorchis sinensis provide insights into the carcinogenic liver fluke.</title>
        <authorList>
            <person name="Wang X."/>
            <person name="Huang Y."/>
            <person name="Chen W."/>
            <person name="Liu H."/>
            <person name="Guo L."/>
            <person name="Chen Y."/>
            <person name="Luo F."/>
            <person name="Zhou W."/>
            <person name="Sun J."/>
            <person name="Mao Q."/>
            <person name="Liang P."/>
            <person name="Zhou C."/>
            <person name="Tian Y."/>
            <person name="Men J."/>
            <person name="Lv X."/>
            <person name="Huang L."/>
            <person name="Zhou J."/>
            <person name="Hu Y."/>
            <person name="Li R."/>
            <person name="Zhang F."/>
            <person name="Lei H."/>
            <person name="Li X."/>
            <person name="Hu X."/>
            <person name="Liang C."/>
            <person name="Xu J."/>
            <person name="Wu Z."/>
            <person name="Yu X."/>
        </authorList>
    </citation>
    <scope>NUCLEOTIDE SEQUENCE</scope>
    <source>
        <strain>Henan</strain>
    </source>
</reference>
<accession>G7YTN7</accession>
<feature type="transmembrane region" description="Helical" evidence="1">
    <location>
        <begin position="85"/>
        <end position="104"/>
    </location>
</feature>
<keyword evidence="1" id="KW-0472">Membrane</keyword>
<evidence type="ECO:0000256" key="1">
    <source>
        <dbReference type="SAM" id="Phobius"/>
    </source>
</evidence>